<evidence type="ECO:0000313" key="1">
    <source>
        <dbReference type="EMBL" id="KKL51447.1"/>
    </source>
</evidence>
<reference evidence="1" key="1">
    <citation type="journal article" date="2015" name="Nature">
        <title>Complex archaea that bridge the gap between prokaryotes and eukaryotes.</title>
        <authorList>
            <person name="Spang A."/>
            <person name="Saw J.H."/>
            <person name="Jorgensen S.L."/>
            <person name="Zaremba-Niedzwiedzka K."/>
            <person name="Martijn J."/>
            <person name="Lind A.E."/>
            <person name="van Eijk R."/>
            <person name="Schleper C."/>
            <person name="Guy L."/>
            <person name="Ettema T.J."/>
        </authorList>
    </citation>
    <scope>NUCLEOTIDE SEQUENCE</scope>
</reference>
<organism evidence="1">
    <name type="scientific">marine sediment metagenome</name>
    <dbReference type="NCBI Taxonomy" id="412755"/>
    <lineage>
        <taxon>unclassified sequences</taxon>
        <taxon>metagenomes</taxon>
        <taxon>ecological metagenomes</taxon>
    </lineage>
</organism>
<dbReference type="AlphaFoldDB" id="A0A0F9FK51"/>
<comment type="caution">
    <text evidence="1">The sequence shown here is derived from an EMBL/GenBank/DDBJ whole genome shotgun (WGS) entry which is preliminary data.</text>
</comment>
<name>A0A0F9FK51_9ZZZZ</name>
<gene>
    <name evidence="1" type="ORF">LCGC14_2295400</name>
</gene>
<dbReference type="EMBL" id="LAZR01032248">
    <property type="protein sequence ID" value="KKL51447.1"/>
    <property type="molecule type" value="Genomic_DNA"/>
</dbReference>
<sequence length="123" mass="14639">MAAISKVLEAKTIFEQLFDKKIKFLTLNQDSRKLHIILNDGIEVYIIYNDHGEYGYNVLFSKLDFDRCRFDNYDDQWDVDSRPHHFHPRKKTEVESSKMIGNPKDDIPYLYKMLISGKLHKIE</sequence>
<accession>A0A0F9FK51</accession>
<protein>
    <submittedName>
        <fullName evidence="1">Uncharacterized protein</fullName>
    </submittedName>
</protein>
<proteinExistence type="predicted"/>